<dbReference type="Proteomes" id="UP000737171">
    <property type="component" value="Unassembled WGS sequence"/>
</dbReference>
<comment type="caution">
    <text evidence="2">The sequence shown here is derived from an EMBL/GenBank/DDBJ whole genome shotgun (WGS) entry which is preliminary data.</text>
</comment>
<name>A0ABX2ERY7_9BURK</name>
<gene>
    <name evidence="2" type="ORF">HLB44_31135</name>
</gene>
<dbReference type="PROSITE" id="PS51257">
    <property type="entry name" value="PROKAR_LIPOPROTEIN"/>
    <property type="match status" value="1"/>
</dbReference>
<sequence length="532" mass="58943">MRSFAALPAPLLRLLLPLLIALLAGCATPLPIIERDKIASEAIPASPTTTLSKIVANSTPGPDAHSGFRLLPLGSFSFDTRLQLARRAEVSLDVQYYHFEGDETGRALLRALRDAALRGVRVRLLLDDFYTGGHDDLFLALAAHPNVQLRLFNPFCCARGSGSTTRFLASFGDWGRVNHRMHNKLFVADGIAAVIGGRNIANEYYLRGESDNFVDLDAFVVGKMIEPLAALFDRYWNSDAVYPYEAVARASMDAPALRAYFDDITGLQKMRPLAPLPPNDILGYGPIGDDLEDGRLGLIWGEGYVFADHPDKPFDGSVGGELLETSVTYNVIEAMKQAKSEVVISSPYFIPGAAGMEFIRELRKRGVKLSVMTNSLGATDEPLVHLGYSRYRPEMLRLGVELYELSSQRVKRNKRLFHFGESLGRLHAKLAVVDKRVSFIGSMNFDPRSATINTELGAVIDSPALARELQRVIDLDRLQSAYRVRFKADGSGLEWLGTDEEGDMVLNEEPDSSLWLRFKLWLLSPLVPEELL</sequence>
<protein>
    <submittedName>
        <fullName evidence="2">Phospholipase D family protein</fullName>
    </submittedName>
</protein>
<dbReference type="EMBL" id="JABRWJ010000012">
    <property type="protein sequence ID" value="NRF71450.1"/>
    <property type="molecule type" value="Genomic_DNA"/>
</dbReference>
<evidence type="ECO:0000313" key="3">
    <source>
        <dbReference type="Proteomes" id="UP000737171"/>
    </source>
</evidence>
<reference evidence="2 3" key="1">
    <citation type="submission" date="2020-05" db="EMBL/GenBank/DDBJ databases">
        <title>Aquincola sp. isolate from soil.</title>
        <authorList>
            <person name="Han J."/>
            <person name="Kim D.-U."/>
        </authorList>
    </citation>
    <scope>NUCLEOTIDE SEQUENCE [LARGE SCALE GENOMIC DNA]</scope>
    <source>
        <strain evidence="2 3">S2</strain>
    </source>
</reference>
<dbReference type="Gene3D" id="3.30.870.10">
    <property type="entry name" value="Endonuclease Chain A"/>
    <property type="match status" value="2"/>
</dbReference>
<dbReference type="Pfam" id="PF13091">
    <property type="entry name" value="PLDc_2"/>
    <property type="match status" value="2"/>
</dbReference>
<feature type="domain" description="PLD phosphodiesterase" evidence="1">
    <location>
        <begin position="422"/>
        <end position="449"/>
    </location>
</feature>
<dbReference type="RefSeq" id="WP_173132662.1">
    <property type="nucleotide sequence ID" value="NZ_JABRWJ010000012.1"/>
</dbReference>
<dbReference type="InterPro" id="IPR025202">
    <property type="entry name" value="PLD-like_dom"/>
</dbReference>
<keyword evidence="3" id="KW-1185">Reference proteome</keyword>
<evidence type="ECO:0000259" key="1">
    <source>
        <dbReference type="PROSITE" id="PS50035"/>
    </source>
</evidence>
<proteinExistence type="predicted"/>
<dbReference type="CDD" id="cd09113">
    <property type="entry name" value="PLDc_ymdC_like_2"/>
    <property type="match status" value="1"/>
</dbReference>
<dbReference type="PROSITE" id="PS50035">
    <property type="entry name" value="PLD"/>
    <property type="match status" value="2"/>
</dbReference>
<dbReference type="SUPFAM" id="SSF56024">
    <property type="entry name" value="Phospholipase D/nuclease"/>
    <property type="match status" value="2"/>
</dbReference>
<evidence type="ECO:0000313" key="2">
    <source>
        <dbReference type="EMBL" id="NRF71450.1"/>
    </source>
</evidence>
<dbReference type="PANTHER" id="PTHR21248:SF12">
    <property type="entry name" value="CARDIOLIPIN SYNTHASE C"/>
    <property type="match status" value="1"/>
</dbReference>
<dbReference type="SMART" id="SM00155">
    <property type="entry name" value="PLDc"/>
    <property type="match status" value="2"/>
</dbReference>
<dbReference type="InterPro" id="IPR001736">
    <property type="entry name" value="PLipase_D/transphosphatidylase"/>
</dbReference>
<organism evidence="2 3">
    <name type="scientific">Pseudaquabacterium terrae</name>
    <dbReference type="NCBI Taxonomy" id="2732868"/>
    <lineage>
        <taxon>Bacteria</taxon>
        <taxon>Pseudomonadati</taxon>
        <taxon>Pseudomonadota</taxon>
        <taxon>Betaproteobacteria</taxon>
        <taxon>Burkholderiales</taxon>
        <taxon>Sphaerotilaceae</taxon>
        <taxon>Pseudaquabacterium</taxon>
    </lineage>
</organism>
<accession>A0ABX2ERY7</accession>
<feature type="domain" description="PLD phosphodiesterase" evidence="1">
    <location>
        <begin position="177"/>
        <end position="204"/>
    </location>
</feature>
<dbReference type="PANTHER" id="PTHR21248">
    <property type="entry name" value="CARDIOLIPIN SYNTHASE"/>
    <property type="match status" value="1"/>
</dbReference>
<dbReference type="CDD" id="cd09111">
    <property type="entry name" value="PLDc_ymdC_like_1"/>
    <property type="match status" value="1"/>
</dbReference>